<dbReference type="InterPro" id="IPR018750">
    <property type="entry name" value="DUF2306_membrane"/>
</dbReference>
<name>A0A0E9N7V5_9BACT</name>
<reference evidence="2 3" key="1">
    <citation type="submission" date="2015-04" db="EMBL/GenBank/DDBJ databases">
        <title>Whole genome shotgun sequence of Flavihumibacter petaseus NBRC 106054.</title>
        <authorList>
            <person name="Miyazawa S."/>
            <person name="Hosoyama A."/>
            <person name="Hashimoto M."/>
            <person name="Noguchi M."/>
            <person name="Tsuchikane K."/>
            <person name="Ohji S."/>
            <person name="Yamazoe A."/>
            <person name="Ichikawa N."/>
            <person name="Kimura A."/>
            <person name="Fujita N."/>
        </authorList>
    </citation>
    <scope>NUCLEOTIDE SEQUENCE [LARGE SCALE GENOMIC DNA]</scope>
    <source>
        <strain evidence="2 3">NBRC 106054</strain>
    </source>
</reference>
<evidence type="ECO:0000256" key="1">
    <source>
        <dbReference type="SAM" id="Phobius"/>
    </source>
</evidence>
<feature type="transmembrane region" description="Helical" evidence="1">
    <location>
        <begin position="110"/>
        <end position="135"/>
    </location>
</feature>
<evidence type="ECO:0000313" key="2">
    <source>
        <dbReference type="EMBL" id="GAO45445.1"/>
    </source>
</evidence>
<dbReference type="EMBL" id="BBWV01000005">
    <property type="protein sequence ID" value="GAO45445.1"/>
    <property type="molecule type" value="Genomic_DNA"/>
</dbReference>
<keyword evidence="3" id="KW-1185">Reference proteome</keyword>
<protein>
    <recommendedName>
        <fullName evidence="4">DUF2306 domain-containing protein</fullName>
    </recommendedName>
</protein>
<feature type="transmembrane region" description="Helical" evidence="1">
    <location>
        <begin position="12"/>
        <end position="32"/>
    </location>
</feature>
<sequence>MPQIYSADRPVINALFALHVLIAGIVSLIGPLQFVPAIRNRTPGLHRLMGRVYVFAALLIGLDGLGLIWRKDSGKDLFQAVVISLNALIIIGCAWLVWRNAVKRKIADHNRWAVHLLLAMSGVWFFRVFLMLWLVVNGGPAGFDPYTFSGPALNVLSIVTYLLPQLIAVWYFRVKISDGMFYRQVFGYSVFLVSAAMSIGLLAAVKGLWLRVIFSS</sequence>
<keyword evidence="1" id="KW-0812">Transmembrane</keyword>
<evidence type="ECO:0000313" key="3">
    <source>
        <dbReference type="Proteomes" id="UP000033121"/>
    </source>
</evidence>
<feature type="transmembrane region" description="Helical" evidence="1">
    <location>
        <begin position="52"/>
        <end position="71"/>
    </location>
</feature>
<dbReference type="Pfam" id="PF10067">
    <property type="entry name" value="DUF2306"/>
    <property type="match status" value="1"/>
</dbReference>
<feature type="transmembrane region" description="Helical" evidence="1">
    <location>
        <begin position="77"/>
        <end position="98"/>
    </location>
</feature>
<proteinExistence type="predicted"/>
<accession>A0A0E9N7V5</accession>
<organism evidence="2 3">
    <name type="scientific">Flavihumibacter petaseus NBRC 106054</name>
    <dbReference type="NCBI Taxonomy" id="1220578"/>
    <lineage>
        <taxon>Bacteria</taxon>
        <taxon>Pseudomonadati</taxon>
        <taxon>Bacteroidota</taxon>
        <taxon>Chitinophagia</taxon>
        <taxon>Chitinophagales</taxon>
        <taxon>Chitinophagaceae</taxon>
        <taxon>Flavihumibacter</taxon>
    </lineage>
</organism>
<dbReference type="Proteomes" id="UP000033121">
    <property type="component" value="Unassembled WGS sequence"/>
</dbReference>
<evidence type="ECO:0008006" key="4">
    <source>
        <dbReference type="Google" id="ProtNLM"/>
    </source>
</evidence>
<feature type="transmembrane region" description="Helical" evidence="1">
    <location>
        <begin position="185"/>
        <end position="209"/>
    </location>
</feature>
<keyword evidence="1" id="KW-0472">Membrane</keyword>
<comment type="caution">
    <text evidence="2">The sequence shown here is derived from an EMBL/GenBank/DDBJ whole genome shotgun (WGS) entry which is preliminary data.</text>
</comment>
<feature type="transmembrane region" description="Helical" evidence="1">
    <location>
        <begin position="155"/>
        <end position="173"/>
    </location>
</feature>
<dbReference type="STRING" id="1220578.FPE01S_05_01400"/>
<dbReference type="AlphaFoldDB" id="A0A0E9N7V5"/>
<keyword evidence="1" id="KW-1133">Transmembrane helix</keyword>
<gene>
    <name evidence="2" type="ORF">FPE01S_05_01400</name>
</gene>